<dbReference type="Proteomes" id="UP000323876">
    <property type="component" value="Unassembled WGS sequence"/>
</dbReference>
<feature type="domain" description="HipA-like C-terminal" evidence="4">
    <location>
        <begin position="156"/>
        <end position="391"/>
    </location>
</feature>
<proteinExistence type="inferred from homology"/>
<reference evidence="6 7" key="1">
    <citation type="submission" date="2019-09" db="EMBL/GenBank/DDBJ databases">
        <authorList>
            <person name="Wang X."/>
        </authorList>
    </citation>
    <scope>NUCLEOTIDE SEQUENCE [LARGE SCALE GENOMIC DNA]</scope>
    <source>
        <strain evidence="6 7">CICC 11023</strain>
    </source>
</reference>
<evidence type="ECO:0000256" key="2">
    <source>
        <dbReference type="ARBA" id="ARBA00022679"/>
    </source>
</evidence>
<dbReference type="InterPro" id="IPR017508">
    <property type="entry name" value="HipA_N1"/>
</dbReference>
<dbReference type="InterPro" id="IPR012893">
    <property type="entry name" value="HipA-like_C"/>
</dbReference>
<gene>
    <name evidence="6" type="ORF">F3087_22565</name>
</gene>
<dbReference type="GO" id="GO:0004674">
    <property type="term" value="F:protein serine/threonine kinase activity"/>
    <property type="evidence" value="ECO:0007669"/>
    <property type="project" value="TreeGrafter"/>
</dbReference>
<protein>
    <submittedName>
        <fullName evidence="6">Type II toxin-antitoxin system HipA family toxin</fullName>
    </submittedName>
</protein>
<keyword evidence="2" id="KW-0808">Transferase</keyword>
<dbReference type="RefSeq" id="WP_150404031.1">
    <property type="nucleotide sequence ID" value="NZ_VXLC01000011.1"/>
</dbReference>
<dbReference type="NCBIfam" id="TIGR03071">
    <property type="entry name" value="couple_hipA"/>
    <property type="match status" value="1"/>
</dbReference>
<dbReference type="Pfam" id="PF13657">
    <property type="entry name" value="Couple_hipA"/>
    <property type="match status" value="1"/>
</dbReference>
<dbReference type="PANTHER" id="PTHR37419:SF1">
    <property type="entry name" value="SERINE_THREONINE-PROTEIN KINASE TOXIN HIPA"/>
    <property type="match status" value="1"/>
</dbReference>
<dbReference type="InterPro" id="IPR052028">
    <property type="entry name" value="HipA_Ser/Thr_kinase"/>
</dbReference>
<dbReference type="GO" id="GO:0005829">
    <property type="term" value="C:cytosol"/>
    <property type="evidence" value="ECO:0007669"/>
    <property type="project" value="TreeGrafter"/>
</dbReference>
<feature type="domain" description="HipA N-terminal subdomain 1" evidence="5">
    <location>
        <begin position="9"/>
        <end position="115"/>
    </location>
</feature>
<comment type="similarity">
    <text evidence="1">Belongs to the HipA Ser/Thr kinase family.</text>
</comment>
<dbReference type="PANTHER" id="PTHR37419">
    <property type="entry name" value="SERINE/THREONINE-PROTEIN KINASE TOXIN HIPA"/>
    <property type="match status" value="1"/>
</dbReference>
<evidence type="ECO:0000256" key="3">
    <source>
        <dbReference type="ARBA" id="ARBA00022777"/>
    </source>
</evidence>
<comment type="caution">
    <text evidence="6">The sequence shown here is derived from an EMBL/GenBank/DDBJ whole genome shotgun (WGS) entry which is preliminary data.</text>
</comment>
<dbReference type="AlphaFoldDB" id="A0A5N0EAX0"/>
<dbReference type="Gene3D" id="1.10.1070.20">
    <property type="match status" value="1"/>
</dbReference>
<sequence>MGRNKVPGLDVWLYGHHVAHLTEPSTYRYKLEFTDEALDVFGQGARVLSLALPFDTKAVTDAKGVGSRPVAAFLEGLLPEGNLRRHLAASLGVTSIDKLELLRAVGAECAGAVQFVPEGEVPSMGAIRELADDEVNRLVADLPTYHLPEGAVPQASLAGIQDKVLLVARPDGSWGWPEGGAVSSHIIKPEPLAGATVPHLIQAEHWAMSVAGAAGLSAAQTTVESFDGRSALVVARYDRTPDGDRLHQEDFCQSLGLDPGAKYESTTESEQLGSRLRRLASVAADRAMDPQAFRVDLLSVVTFNVIIGNGDAHSKNYSLLLGRRGEVSLAPMYDSAPVRYLDPRFKGTGHIINGRTSIDSIDESDLVAEARSWGLAPRIAQGTVRSVMANVWDAAHSVALPPGIESVSDRLEALWARRQWTVP</sequence>
<evidence type="ECO:0000313" key="6">
    <source>
        <dbReference type="EMBL" id="KAA8886567.1"/>
    </source>
</evidence>
<evidence type="ECO:0000259" key="4">
    <source>
        <dbReference type="Pfam" id="PF07804"/>
    </source>
</evidence>
<keyword evidence="3" id="KW-0418">Kinase</keyword>
<evidence type="ECO:0000313" key="7">
    <source>
        <dbReference type="Proteomes" id="UP000323876"/>
    </source>
</evidence>
<organism evidence="6 7">
    <name type="scientific">Nocardia colli</name>
    <dbReference type="NCBI Taxonomy" id="2545717"/>
    <lineage>
        <taxon>Bacteria</taxon>
        <taxon>Bacillati</taxon>
        <taxon>Actinomycetota</taxon>
        <taxon>Actinomycetes</taxon>
        <taxon>Mycobacteriales</taxon>
        <taxon>Nocardiaceae</taxon>
        <taxon>Nocardia</taxon>
    </lineage>
</organism>
<dbReference type="OrthoDB" id="3182374at2"/>
<evidence type="ECO:0000256" key="1">
    <source>
        <dbReference type="ARBA" id="ARBA00010164"/>
    </source>
</evidence>
<dbReference type="EMBL" id="VXLC01000011">
    <property type="protein sequence ID" value="KAA8886567.1"/>
    <property type="molecule type" value="Genomic_DNA"/>
</dbReference>
<name>A0A5N0EAX0_9NOCA</name>
<keyword evidence="7" id="KW-1185">Reference proteome</keyword>
<dbReference type="Pfam" id="PF07804">
    <property type="entry name" value="HipA_C"/>
    <property type="match status" value="1"/>
</dbReference>
<evidence type="ECO:0000259" key="5">
    <source>
        <dbReference type="Pfam" id="PF13657"/>
    </source>
</evidence>
<accession>A0A5N0EAX0</accession>